<dbReference type="SUPFAM" id="SSF82199">
    <property type="entry name" value="SET domain"/>
    <property type="match status" value="1"/>
</dbReference>
<dbReference type="InterPro" id="IPR015353">
    <property type="entry name" value="Rubisco_LSMT_subst-bd"/>
</dbReference>
<dbReference type="HOGENOM" id="CLU_017135_0_0_1"/>
<feature type="compositionally biased region" description="Acidic residues" evidence="4">
    <location>
        <begin position="199"/>
        <end position="211"/>
    </location>
</feature>
<name>A0A0C3NN79_PHLG1</name>
<feature type="region of interest" description="Disordered" evidence="4">
    <location>
        <begin position="199"/>
        <end position="261"/>
    </location>
</feature>
<dbReference type="GO" id="GO:0005634">
    <property type="term" value="C:nucleus"/>
    <property type="evidence" value="ECO:0007669"/>
    <property type="project" value="TreeGrafter"/>
</dbReference>
<dbReference type="Pfam" id="PF09273">
    <property type="entry name" value="Rubis-subs-bind"/>
    <property type="match status" value="1"/>
</dbReference>
<reference evidence="6 7" key="1">
    <citation type="journal article" date="2014" name="PLoS Genet.">
        <title>Analysis of the Phlebiopsis gigantea genome, transcriptome and secretome provides insight into its pioneer colonization strategies of wood.</title>
        <authorList>
            <person name="Hori C."/>
            <person name="Ishida T."/>
            <person name="Igarashi K."/>
            <person name="Samejima M."/>
            <person name="Suzuki H."/>
            <person name="Master E."/>
            <person name="Ferreira P."/>
            <person name="Ruiz-Duenas F.J."/>
            <person name="Held B."/>
            <person name="Canessa P."/>
            <person name="Larrondo L.F."/>
            <person name="Schmoll M."/>
            <person name="Druzhinina I.S."/>
            <person name="Kubicek C.P."/>
            <person name="Gaskell J.A."/>
            <person name="Kersten P."/>
            <person name="St John F."/>
            <person name="Glasner J."/>
            <person name="Sabat G."/>
            <person name="Splinter BonDurant S."/>
            <person name="Syed K."/>
            <person name="Yadav J."/>
            <person name="Mgbeahuruike A.C."/>
            <person name="Kovalchuk A."/>
            <person name="Asiegbu F.O."/>
            <person name="Lackner G."/>
            <person name="Hoffmeister D."/>
            <person name="Rencoret J."/>
            <person name="Gutierrez A."/>
            <person name="Sun H."/>
            <person name="Lindquist E."/>
            <person name="Barry K."/>
            <person name="Riley R."/>
            <person name="Grigoriev I.V."/>
            <person name="Henrissat B."/>
            <person name="Kues U."/>
            <person name="Berka R.M."/>
            <person name="Martinez A.T."/>
            <person name="Covert S.F."/>
            <person name="Blanchette R.A."/>
            <person name="Cullen D."/>
        </authorList>
    </citation>
    <scope>NUCLEOTIDE SEQUENCE [LARGE SCALE GENOMIC DNA]</scope>
    <source>
        <strain evidence="6 7">11061_1 CR5-6</strain>
    </source>
</reference>
<evidence type="ECO:0000256" key="2">
    <source>
        <dbReference type="ARBA" id="ARBA00022679"/>
    </source>
</evidence>
<evidence type="ECO:0000256" key="4">
    <source>
        <dbReference type="SAM" id="MobiDB-lite"/>
    </source>
</evidence>
<sequence length="506" mass="55817">MAAQSQAEIDAFVAWFQAQGATVDTTAMGLADIPGYGRGVVALRDLPAEHTLFTIPRDLVLSMRTSALPGKFGQAEWKKFGLCEGWTGLILCMLWEEARGASSKWHGFFPILPTAFDTPMFWDENDRAELKGTAVVDKIGKEDAEKDFATKLLPAVESRPDLFPPDSIPHVYTVEKYHLMGSRILSRSFHVLRWKPDGEEPDEEAEVDEAEASSALNTDGNAMDVDAPTDAPAVEFDAQEPVEDAAAEDDEDDDDDDRYEDPADVAMVPMADMLNGRFATETARLYYDDEHVLKMMTTQAITAGEQIWNTYGDPPNSDLLRRYGFVDVTELEPPLSGAGNPADIVEVPANFVVEAAAKHTKNKTQERVDWWLEEADDDVFVIGTDCELPPEFVSLARLLLQSKADWEKAKSKGKVPKPVMDATIGAIAMDVLQNRLKEYSTSDDEQLLSGPSQSSLNHKMAVTVRLGEKRILAGALQVLQSRYGKDAGKRKRGADSTSARGKKARR</sequence>
<dbReference type="InterPro" id="IPR050600">
    <property type="entry name" value="SETD3_SETD6_MTase"/>
</dbReference>
<dbReference type="AlphaFoldDB" id="A0A0C3NN79"/>
<dbReference type="Gene3D" id="3.90.1420.10">
    <property type="entry name" value="Rubisco LSMT, substrate-binding domain"/>
    <property type="match status" value="1"/>
</dbReference>
<dbReference type="GO" id="GO:0016279">
    <property type="term" value="F:protein-lysine N-methyltransferase activity"/>
    <property type="evidence" value="ECO:0007669"/>
    <property type="project" value="TreeGrafter"/>
</dbReference>
<dbReference type="STRING" id="745531.A0A0C3NN79"/>
<evidence type="ECO:0000313" key="7">
    <source>
        <dbReference type="Proteomes" id="UP000053257"/>
    </source>
</evidence>
<dbReference type="SUPFAM" id="SSF81822">
    <property type="entry name" value="RuBisCo LSMT C-terminal, substrate-binding domain"/>
    <property type="match status" value="1"/>
</dbReference>
<keyword evidence="2" id="KW-0808">Transferase</keyword>
<dbReference type="EMBL" id="KN840516">
    <property type="protein sequence ID" value="KIP06534.1"/>
    <property type="molecule type" value="Genomic_DNA"/>
</dbReference>
<keyword evidence="3" id="KW-0949">S-adenosyl-L-methionine</keyword>
<dbReference type="OrthoDB" id="341421at2759"/>
<feature type="compositionally biased region" description="Acidic residues" evidence="4">
    <location>
        <begin position="237"/>
        <end position="261"/>
    </location>
</feature>
<evidence type="ECO:0000256" key="3">
    <source>
        <dbReference type="ARBA" id="ARBA00022691"/>
    </source>
</evidence>
<accession>A0A0C3NN79</accession>
<evidence type="ECO:0000313" key="6">
    <source>
        <dbReference type="EMBL" id="KIP06534.1"/>
    </source>
</evidence>
<dbReference type="InterPro" id="IPR036464">
    <property type="entry name" value="Rubisco_LSMT_subst-bd_sf"/>
</dbReference>
<organism evidence="6 7">
    <name type="scientific">Phlebiopsis gigantea (strain 11061_1 CR5-6)</name>
    <name type="common">White-rot fungus</name>
    <name type="synonym">Peniophora gigantea</name>
    <dbReference type="NCBI Taxonomy" id="745531"/>
    <lineage>
        <taxon>Eukaryota</taxon>
        <taxon>Fungi</taxon>
        <taxon>Dikarya</taxon>
        <taxon>Basidiomycota</taxon>
        <taxon>Agaricomycotina</taxon>
        <taxon>Agaricomycetes</taxon>
        <taxon>Polyporales</taxon>
        <taxon>Phanerochaetaceae</taxon>
        <taxon>Phlebiopsis</taxon>
    </lineage>
</organism>
<gene>
    <name evidence="6" type="ORF">PHLGIDRAFT_106911</name>
</gene>
<dbReference type="Proteomes" id="UP000053257">
    <property type="component" value="Unassembled WGS sequence"/>
</dbReference>
<evidence type="ECO:0000259" key="5">
    <source>
        <dbReference type="Pfam" id="PF09273"/>
    </source>
</evidence>
<feature type="region of interest" description="Disordered" evidence="4">
    <location>
        <begin position="484"/>
        <end position="506"/>
    </location>
</feature>
<proteinExistence type="predicted"/>
<dbReference type="Gene3D" id="3.90.1410.10">
    <property type="entry name" value="set domain protein methyltransferase, domain 1"/>
    <property type="match status" value="1"/>
</dbReference>
<evidence type="ECO:0000256" key="1">
    <source>
        <dbReference type="ARBA" id="ARBA00022603"/>
    </source>
</evidence>
<feature type="domain" description="Rubisco LSMT substrate-binding" evidence="5">
    <location>
        <begin position="377"/>
        <end position="472"/>
    </location>
</feature>
<dbReference type="PANTHER" id="PTHR13271">
    <property type="entry name" value="UNCHARACTERIZED PUTATIVE METHYLTRANSFERASE"/>
    <property type="match status" value="1"/>
</dbReference>
<keyword evidence="7" id="KW-1185">Reference proteome</keyword>
<dbReference type="PANTHER" id="PTHR13271:SF34">
    <property type="entry name" value="N-LYSINE METHYLTRANSFERASE SETD6"/>
    <property type="match status" value="1"/>
</dbReference>
<protein>
    <recommendedName>
        <fullName evidence="5">Rubisco LSMT substrate-binding domain-containing protein</fullName>
    </recommendedName>
</protein>
<dbReference type="InterPro" id="IPR046341">
    <property type="entry name" value="SET_dom_sf"/>
</dbReference>
<keyword evidence="1" id="KW-0489">Methyltransferase</keyword>
<dbReference type="GO" id="GO:0032259">
    <property type="term" value="P:methylation"/>
    <property type="evidence" value="ECO:0007669"/>
    <property type="project" value="UniProtKB-KW"/>
</dbReference>